<dbReference type="PANTHER" id="PTHR11461:SF180">
    <property type="entry name" value="LEUKOCYTE ELASTASE INHIBITOR"/>
    <property type="match status" value="1"/>
</dbReference>
<proteinExistence type="inferred from homology"/>
<dbReference type="SMART" id="SM00093">
    <property type="entry name" value="SERPIN"/>
    <property type="match status" value="1"/>
</dbReference>
<dbReference type="InterPro" id="IPR023796">
    <property type="entry name" value="Serpin_dom"/>
</dbReference>
<feature type="domain" description="Serpin" evidence="6">
    <location>
        <begin position="13"/>
        <end position="388"/>
    </location>
</feature>
<dbReference type="Gene3D" id="3.30.497.10">
    <property type="entry name" value="Antithrombin, subunit I, domain 2"/>
    <property type="match status" value="1"/>
</dbReference>
<dbReference type="InterPro" id="IPR023795">
    <property type="entry name" value="Serpin_CS"/>
</dbReference>
<evidence type="ECO:0000259" key="6">
    <source>
        <dbReference type="SMART" id="SM00093"/>
    </source>
</evidence>
<accession>A0ABN8YTI9</accession>
<evidence type="ECO:0000256" key="4">
    <source>
        <dbReference type="ARBA" id="ARBA00022690"/>
    </source>
</evidence>
<sequence length="388" mass="43520">MAFLAAADADFCFNLFREMDSNQGSENVFFSSLSLFTALALVRLGARGDCASQIDKVLHFNTFSRHGNSADTQPGLQSQLKRVLSDINTSHKDYELSIANGLFAEKVFDIRKDYIECAKKLYNAKVERVDFTNDVEDTRYKINKWIENETHGKIRDVFHEGTISSSAVMVLVNAVYFKGKWESAFTKSQTQNCHFRSPKTQHKSVEMMFLHEKLNIGYIADLKVQILELPYAGEVSMFLLLPDGIAESSTGLELLEREITHDKLSKWLSEDTMGEDDVEVYIPKFRLEEHYGLKTILTSMGMGDAFSQGQANFAGMSEKNDLFLSEVFHQASVDVNEEGTEAAAGTGAIVTGRTGHGGPQFVADHPFLFLIMHKITKSILFWGRFASP</sequence>
<dbReference type="EMBL" id="OX459959">
    <property type="protein sequence ID" value="CAI9164910.1"/>
    <property type="molecule type" value="Genomic_DNA"/>
</dbReference>
<dbReference type="Gene3D" id="2.30.39.10">
    <property type="entry name" value="Alpha-1-antitrypsin, domain 1"/>
    <property type="match status" value="1"/>
</dbReference>
<keyword evidence="8" id="KW-1185">Reference proteome</keyword>
<dbReference type="PROSITE" id="PS00284">
    <property type="entry name" value="SERPIN"/>
    <property type="match status" value="1"/>
</dbReference>
<evidence type="ECO:0000313" key="7">
    <source>
        <dbReference type="EMBL" id="CAI9164910.1"/>
    </source>
</evidence>
<keyword evidence="3" id="KW-0963">Cytoplasm</keyword>
<dbReference type="Proteomes" id="UP001176941">
    <property type="component" value="Chromosome 23"/>
</dbReference>
<dbReference type="PANTHER" id="PTHR11461">
    <property type="entry name" value="SERINE PROTEASE INHIBITOR, SERPIN"/>
    <property type="match status" value="1"/>
</dbReference>
<reference evidence="7" key="1">
    <citation type="submission" date="2023-04" db="EMBL/GenBank/DDBJ databases">
        <authorList>
            <consortium name="ELIXIR-Norway"/>
        </authorList>
    </citation>
    <scope>NUCLEOTIDE SEQUENCE [LARGE SCALE GENOMIC DNA]</scope>
</reference>
<dbReference type="InterPro" id="IPR000215">
    <property type="entry name" value="Serpin_fam"/>
</dbReference>
<dbReference type="Pfam" id="PF00079">
    <property type="entry name" value="Serpin"/>
    <property type="match status" value="1"/>
</dbReference>
<name>A0ABN8YTI9_RANTA</name>
<evidence type="ECO:0000313" key="8">
    <source>
        <dbReference type="Proteomes" id="UP001176941"/>
    </source>
</evidence>
<protein>
    <recommendedName>
        <fullName evidence="6">Serpin domain-containing protein</fullName>
    </recommendedName>
</protein>
<evidence type="ECO:0000256" key="5">
    <source>
        <dbReference type="ARBA" id="ARBA00022900"/>
    </source>
</evidence>
<dbReference type="InterPro" id="IPR042178">
    <property type="entry name" value="Serpin_sf_1"/>
</dbReference>
<gene>
    <name evidence="7" type="ORF">MRATA1EN1_LOCUS13872</name>
</gene>
<keyword evidence="4" id="KW-0646">Protease inhibitor</keyword>
<keyword evidence="5" id="KW-0722">Serine protease inhibitor</keyword>
<dbReference type="InterPro" id="IPR042185">
    <property type="entry name" value="Serpin_sf_2"/>
</dbReference>
<dbReference type="InterPro" id="IPR036186">
    <property type="entry name" value="Serpin_sf"/>
</dbReference>
<organism evidence="7 8">
    <name type="scientific">Rangifer tarandus platyrhynchus</name>
    <name type="common">Svalbard reindeer</name>
    <dbReference type="NCBI Taxonomy" id="3082113"/>
    <lineage>
        <taxon>Eukaryota</taxon>
        <taxon>Metazoa</taxon>
        <taxon>Chordata</taxon>
        <taxon>Craniata</taxon>
        <taxon>Vertebrata</taxon>
        <taxon>Euteleostomi</taxon>
        <taxon>Mammalia</taxon>
        <taxon>Eutheria</taxon>
        <taxon>Laurasiatheria</taxon>
        <taxon>Artiodactyla</taxon>
        <taxon>Ruminantia</taxon>
        <taxon>Pecora</taxon>
        <taxon>Cervidae</taxon>
        <taxon>Odocoileinae</taxon>
        <taxon>Rangifer</taxon>
    </lineage>
</organism>
<dbReference type="SUPFAM" id="SSF56574">
    <property type="entry name" value="Serpins"/>
    <property type="match status" value="1"/>
</dbReference>
<evidence type="ECO:0000256" key="3">
    <source>
        <dbReference type="ARBA" id="ARBA00022490"/>
    </source>
</evidence>
<evidence type="ECO:0000256" key="1">
    <source>
        <dbReference type="ARBA" id="ARBA00004496"/>
    </source>
</evidence>
<evidence type="ECO:0000256" key="2">
    <source>
        <dbReference type="ARBA" id="ARBA00006426"/>
    </source>
</evidence>
<dbReference type="CDD" id="cd19956">
    <property type="entry name" value="serpinB"/>
    <property type="match status" value="1"/>
</dbReference>
<comment type="similarity">
    <text evidence="2">Belongs to the serpin family. Ov-serpin subfamily.</text>
</comment>
<comment type="subcellular location">
    <subcellularLocation>
        <location evidence="1">Cytoplasm</location>
    </subcellularLocation>
</comment>